<name>A0ABT8TGS5_9GAMM</name>
<evidence type="ECO:0000256" key="3">
    <source>
        <dbReference type="PIRNR" id="PIRNR004553"/>
    </source>
</evidence>
<dbReference type="PANTHER" id="PTHR43542:SF1">
    <property type="entry name" value="METHYLTRANSFERASE"/>
    <property type="match status" value="1"/>
</dbReference>
<dbReference type="Gene3D" id="3.40.50.150">
    <property type="entry name" value="Vaccinia Virus protein VP39"/>
    <property type="match status" value="1"/>
</dbReference>
<sequence>MANSRARANKSANPPPRLRIIGGRHRGRKLPIADVPGLRPTGDRIRETLFNWLAPHLPGARVLDLFAGSGALGLEAVSRGAGEVVLCELDSRAAEHIAQALTLLQAANARLQQGDALALLRRAPHQSFEIVFIDPPFAAGLWQACIDLLEPWLAPGALVYIESDTEAVYRVPEHWRSHRDKRTGRVHYCLYRVETAE</sequence>
<dbReference type="Proteomes" id="UP001168380">
    <property type="component" value="Unassembled WGS sequence"/>
</dbReference>
<dbReference type="InterPro" id="IPR004398">
    <property type="entry name" value="RNA_MeTrfase_RsmD"/>
</dbReference>
<dbReference type="EC" id="2.1.1.171" evidence="3"/>
<keyword evidence="3" id="KW-0949">S-adenosyl-L-methionine</keyword>
<comment type="catalytic activity">
    <reaction evidence="3">
        <text>guanosine(966) in 16S rRNA + S-adenosyl-L-methionine = N(2)-methylguanosine(966) in 16S rRNA + S-adenosyl-L-homocysteine + H(+)</text>
        <dbReference type="Rhea" id="RHEA:23548"/>
        <dbReference type="Rhea" id="RHEA-COMP:10211"/>
        <dbReference type="Rhea" id="RHEA-COMP:10212"/>
        <dbReference type="ChEBI" id="CHEBI:15378"/>
        <dbReference type="ChEBI" id="CHEBI:57856"/>
        <dbReference type="ChEBI" id="CHEBI:59789"/>
        <dbReference type="ChEBI" id="CHEBI:74269"/>
        <dbReference type="ChEBI" id="CHEBI:74481"/>
        <dbReference type="EC" id="2.1.1.171"/>
    </reaction>
</comment>
<evidence type="ECO:0000256" key="1">
    <source>
        <dbReference type="ARBA" id="ARBA00022603"/>
    </source>
</evidence>
<dbReference type="Pfam" id="PF03602">
    <property type="entry name" value="Cons_hypoth95"/>
    <property type="match status" value="1"/>
</dbReference>
<keyword evidence="2 3" id="KW-0808">Transferase</keyword>
<comment type="similarity">
    <text evidence="3">Belongs to the methyltransferase superfamily. RsmD family.</text>
</comment>
<dbReference type="PIRSF" id="PIRSF004553">
    <property type="entry name" value="CHP00095"/>
    <property type="match status" value="1"/>
</dbReference>
<dbReference type="EMBL" id="JAULRT010000060">
    <property type="protein sequence ID" value="MDO3383205.1"/>
    <property type="molecule type" value="Genomic_DNA"/>
</dbReference>
<evidence type="ECO:0000313" key="4">
    <source>
        <dbReference type="EMBL" id="MDO3383205.1"/>
    </source>
</evidence>
<evidence type="ECO:0000256" key="2">
    <source>
        <dbReference type="ARBA" id="ARBA00022679"/>
    </source>
</evidence>
<keyword evidence="5" id="KW-1185">Reference proteome</keyword>
<dbReference type="InterPro" id="IPR029063">
    <property type="entry name" value="SAM-dependent_MTases_sf"/>
</dbReference>
<accession>A0ABT8TGS5</accession>
<keyword evidence="1 3" id="KW-0489">Methyltransferase</keyword>
<proteinExistence type="inferred from homology"/>
<evidence type="ECO:0000313" key="5">
    <source>
        <dbReference type="Proteomes" id="UP001168380"/>
    </source>
</evidence>
<comment type="function">
    <text evidence="3">Specifically methylates the guanine in position 966 of 16S rRNA in the assembled 30S particle.</text>
</comment>
<keyword evidence="3" id="KW-0698">rRNA processing</keyword>
<comment type="caution">
    <text evidence="4">The sequence shown here is derived from an EMBL/GenBank/DDBJ whole genome shotgun (WGS) entry which is preliminary data.</text>
</comment>
<dbReference type="CDD" id="cd02440">
    <property type="entry name" value="AdoMet_MTases"/>
    <property type="match status" value="1"/>
</dbReference>
<organism evidence="4 5">
    <name type="scientific">Gilvimarinus algae</name>
    <dbReference type="NCBI Taxonomy" id="3058037"/>
    <lineage>
        <taxon>Bacteria</taxon>
        <taxon>Pseudomonadati</taxon>
        <taxon>Pseudomonadota</taxon>
        <taxon>Gammaproteobacteria</taxon>
        <taxon>Cellvibrionales</taxon>
        <taxon>Cellvibrionaceae</taxon>
        <taxon>Gilvimarinus</taxon>
    </lineage>
</organism>
<gene>
    <name evidence="4" type="primary">rsmD</name>
    <name evidence="4" type="ORF">QWI16_13575</name>
</gene>
<protein>
    <recommendedName>
        <fullName evidence="3">Ribosomal RNA small subunit methyltransferase D</fullName>
        <ecNumber evidence="3">2.1.1.171</ecNumber>
    </recommendedName>
</protein>
<dbReference type="SUPFAM" id="SSF53335">
    <property type="entry name" value="S-adenosyl-L-methionine-dependent methyltransferases"/>
    <property type="match status" value="1"/>
</dbReference>
<dbReference type="PANTHER" id="PTHR43542">
    <property type="entry name" value="METHYLTRANSFERASE"/>
    <property type="match status" value="1"/>
</dbReference>
<dbReference type="GO" id="GO:0052913">
    <property type="term" value="F:16S rRNA (guanine(966)-N(2))-methyltransferase activity"/>
    <property type="evidence" value="ECO:0007669"/>
    <property type="project" value="UniProtKB-EC"/>
</dbReference>
<reference evidence="4" key="1">
    <citation type="submission" date="2023-07" db="EMBL/GenBank/DDBJ databases">
        <title>Gilvimarinus algae sp. nov., isolated from the surface of Kelp.</title>
        <authorList>
            <person name="Sun Y.Y."/>
            <person name="Gong Y."/>
            <person name="Du Z.J."/>
        </authorList>
    </citation>
    <scope>NUCLEOTIDE SEQUENCE</scope>
    <source>
        <strain evidence="4">SDUM040014</strain>
    </source>
</reference>
<dbReference type="RefSeq" id="WP_302713975.1">
    <property type="nucleotide sequence ID" value="NZ_JAULRT010000060.1"/>
</dbReference>
<dbReference type="NCBIfam" id="TIGR00095">
    <property type="entry name" value="16S rRNA (guanine(966)-N(2))-methyltransferase RsmD"/>
    <property type="match status" value="1"/>
</dbReference>